<organism evidence="6 7">
    <name type="scientific">Denitrificimonas halotolerans</name>
    <dbReference type="NCBI Taxonomy" id="3098930"/>
    <lineage>
        <taxon>Bacteria</taxon>
        <taxon>Pseudomonadati</taxon>
        <taxon>Pseudomonadota</taxon>
        <taxon>Gammaproteobacteria</taxon>
        <taxon>Pseudomonadales</taxon>
        <taxon>Pseudomonadaceae</taxon>
        <taxon>Denitrificimonas</taxon>
    </lineage>
</organism>
<feature type="domain" description="UspA" evidence="5">
    <location>
        <begin position="5"/>
        <end position="146"/>
    </location>
</feature>
<keyword evidence="7" id="KW-1185">Reference proteome</keyword>
<comment type="caution">
    <text evidence="6">The sequence shown here is derived from an EMBL/GenBank/DDBJ whole genome shotgun (WGS) entry which is preliminary data.</text>
</comment>
<gene>
    <name evidence="6" type="ORF">TOI97_05335</name>
</gene>
<keyword evidence="3" id="KW-0963">Cytoplasm</keyword>
<dbReference type="EMBL" id="JAXIVU010000005">
    <property type="protein sequence ID" value="MDY7218994.1"/>
    <property type="molecule type" value="Genomic_DNA"/>
</dbReference>
<evidence type="ECO:0000313" key="7">
    <source>
        <dbReference type="Proteomes" id="UP001294570"/>
    </source>
</evidence>
<evidence type="ECO:0000256" key="1">
    <source>
        <dbReference type="ARBA" id="ARBA00004496"/>
    </source>
</evidence>
<dbReference type="Pfam" id="PF00582">
    <property type="entry name" value="Usp"/>
    <property type="match status" value="2"/>
</dbReference>
<reference evidence="6 7" key="1">
    <citation type="submission" date="2023-12" db="EMBL/GenBank/DDBJ databases">
        <title>Denitrificimonas halotolerans sp. nov.,a novel species isolated from landfill leachate.</title>
        <authorList>
            <person name="Wang S."/>
        </authorList>
    </citation>
    <scope>NUCLEOTIDE SEQUENCE [LARGE SCALE GENOMIC DNA]</scope>
    <source>
        <strain evidence="6 7">JX-1</strain>
    </source>
</reference>
<proteinExistence type="inferred from homology"/>
<comment type="subcellular location">
    <subcellularLocation>
        <location evidence="1">Cytoplasm</location>
    </subcellularLocation>
</comment>
<evidence type="ECO:0000256" key="4">
    <source>
        <dbReference type="ARBA" id="ARBA00037131"/>
    </source>
</evidence>
<dbReference type="PANTHER" id="PTHR47892">
    <property type="entry name" value="UNIVERSAL STRESS PROTEIN E"/>
    <property type="match status" value="1"/>
</dbReference>
<dbReference type="SUPFAM" id="SSF52402">
    <property type="entry name" value="Adenine nucleotide alpha hydrolases-like"/>
    <property type="match status" value="2"/>
</dbReference>
<evidence type="ECO:0000259" key="5">
    <source>
        <dbReference type="Pfam" id="PF00582"/>
    </source>
</evidence>
<evidence type="ECO:0000256" key="2">
    <source>
        <dbReference type="ARBA" id="ARBA00008791"/>
    </source>
</evidence>
<name>A0ABU5GPR9_9GAMM</name>
<dbReference type="PANTHER" id="PTHR47892:SF1">
    <property type="entry name" value="UNIVERSAL STRESS PROTEIN E"/>
    <property type="match status" value="1"/>
</dbReference>
<dbReference type="InterPro" id="IPR006016">
    <property type="entry name" value="UspA"/>
</dbReference>
<feature type="domain" description="UspA" evidence="5">
    <location>
        <begin position="177"/>
        <end position="299"/>
    </location>
</feature>
<sequence>MQPHQILVVIDPTSGDSQPSLERATWVAQRSNSSIELLLCEYNSALDGGYFFDGPAQKKARESLLSNRVKWLEKLAQPLRDAGVTVTTEARWGKPLHTMILQRIEEIKPDLVLREAHSHSLLQRLFFNNTSWQLIRYCPVPLWLVRDVEWRGERVCAAVDPVHSSDKTATLDHRLVKATRWISDNLQMQADYLHSYAPLPRTMIFDSELVAAYEQYVERSAKQHQEAFANLMADYPIAKEKQHLLEGFPEEVIPAFVEEHQTDLLVMGAISRGNLENALIGNTAERILEAVQTDLLVIKPTDTKE</sequence>
<protein>
    <submittedName>
        <fullName evidence="6">Universal stress protein</fullName>
    </submittedName>
</protein>
<dbReference type="RefSeq" id="WP_321553092.1">
    <property type="nucleotide sequence ID" value="NZ_JAXIVU010000005.1"/>
</dbReference>
<evidence type="ECO:0000256" key="3">
    <source>
        <dbReference type="ARBA" id="ARBA00022490"/>
    </source>
</evidence>
<comment type="similarity">
    <text evidence="2">Belongs to the universal stress protein A family.</text>
</comment>
<accession>A0ABU5GPR9</accession>
<comment type="function">
    <text evidence="4">Required for resistance to DNA-damaging agents.</text>
</comment>
<evidence type="ECO:0000313" key="6">
    <source>
        <dbReference type="EMBL" id="MDY7218994.1"/>
    </source>
</evidence>
<dbReference type="Gene3D" id="3.40.50.12370">
    <property type="match status" value="1"/>
</dbReference>
<dbReference type="Proteomes" id="UP001294570">
    <property type="component" value="Unassembled WGS sequence"/>
</dbReference>